<organism evidence="1 2">
    <name type="scientific">Nocardia sputorum</name>
    <dbReference type="NCBI Taxonomy" id="2984338"/>
    <lineage>
        <taxon>Bacteria</taxon>
        <taxon>Bacillati</taxon>
        <taxon>Actinomycetota</taxon>
        <taxon>Actinomycetes</taxon>
        <taxon>Mycobacteriales</taxon>
        <taxon>Nocardiaceae</taxon>
        <taxon>Nocardia</taxon>
    </lineage>
</organism>
<dbReference type="Proteomes" id="UP001317870">
    <property type="component" value="Chromosome"/>
</dbReference>
<keyword evidence="2" id="KW-1185">Reference proteome</keyword>
<dbReference type="RefSeq" id="WP_281877377.1">
    <property type="nucleotide sequence ID" value="NZ_AP026976.1"/>
</dbReference>
<accession>A0ABN6TWZ2</accession>
<proteinExistence type="predicted"/>
<gene>
    <name evidence="1" type="ORF">IFM12276_04540</name>
</gene>
<evidence type="ECO:0000313" key="1">
    <source>
        <dbReference type="EMBL" id="BDT97425.1"/>
    </source>
</evidence>
<protein>
    <submittedName>
        <fullName evidence="1">Uncharacterized protein</fullName>
    </submittedName>
</protein>
<sequence length="88" mass="9361">MEPLLGMLGACTLLVAAIVGVGSCLPHGGAEDAHRPPEQPFTIEQAHRVMQGHRPCRADACPRKQAAFRTLVASGRVVPDSRADGYSR</sequence>
<name>A0ABN6TWZ2_9NOCA</name>
<evidence type="ECO:0000313" key="2">
    <source>
        <dbReference type="Proteomes" id="UP001317870"/>
    </source>
</evidence>
<reference evidence="1 2" key="1">
    <citation type="submission" date="2022-11" db="EMBL/GenBank/DDBJ databases">
        <title>Genome Sequencing of Nocardia sp. ON39_IFM12276 and assembly.</title>
        <authorList>
            <person name="Shimojima M."/>
            <person name="Toyokawa M."/>
            <person name="Uesaka K."/>
        </authorList>
    </citation>
    <scope>NUCLEOTIDE SEQUENCE [LARGE SCALE GENOMIC DNA]</scope>
    <source>
        <strain evidence="1 2">IFM 12276</strain>
    </source>
</reference>
<dbReference type="EMBL" id="AP026978">
    <property type="protein sequence ID" value="BDT97425.1"/>
    <property type="molecule type" value="Genomic_DNA"/>
</dbReference>